<keyword evidence="3" id="KW-1185">Reference proteome</keyword>
<dbReference type="Proteomes" id="UP001500575">
    <property type="component" value="Unassembled WGS sequence"/>
</dbReference>
<accession>A0ABN2XX56</accession>
<feature type="chain" id="PRO_5045239549" description="Metallo-peptidase family M12B Reprolysin-like" evidence="1">
    <location>
        <begin position="26"/>
        <end position="731"/>
    </location>
</feature>
<dbReference type="InterPro" id="IPR024079">
    <property type="entry name" value="MetalloPept_cat_dom_sf"/>
</dbReference>
<gene>
    <name evidence="2" type="ORF">GCM10009843_10450</name>
</gene>
<organism evidence="2 3">
    <name type="scientific">Nocardioides bigeumensis</name>
    <dbReference type="NCBI Taxonomy" id="433657"/>
    <lineage>
        <taxon>Bacteria</taxon>
        <taxon>Bacillati</taxon>
        <taxon>Actinomycetota</taxon>
        <taxon>Actinomycetes</taxon>
        <taxon>Propionibacteriales</taxon>
        <taxon>Nocardioidaceae</taxon>
        <taxon>Nocardioides</taxon>
    </lineage>
</organism>
<reference evidence="3" key="1">
    <citation type="journal article" date="2019" name="Int. J. Syst. Evol. Microbiol.">
        <title>The Global Catalogue of Microorganisms (GCM) 10K type strain sequencing project: providing services to taxonomists for standard genome sequencing and annotation.</title>
        <authorList>
            <consortium name="The Broad Institute Genomics Platform"/>
            <consortium name="The Broad Institute Genome Sequencing Center for Infectious Disease"/>
            <person name="Wu L."/>
            <person name="Ma J."/>
        </authorList>
    </citation>
    <scope>NUCLEOTIDE SEQUENCE [LARGE SCALE GENOMIC DNA]</scope>
    <source>
        <strain evidence="3">JCM 16021</strain>
    </source>
</reference>
<feature type="signal peptide" evidence="1">
    <location>
        <begin position="1"/>
        <end position="25"/>
    </location>
</feature>
<keyword evidence="1" id="KW-0732">Signal</keyword>
<dbReference type="Pfam" id="PF13688">
    <property type="entry name" value="Reprolysin_5"/>
    <property type="match status" value="1"/>
</dbReference>
<name>A0ABN2XX56_9ACTN</name>
<dbReference type="Gene3D" id="2.60.40.2700">
    <property type="match status" value="3"/>
</dbReference>
<protein>
    <recommendedName>
        <fullName evidence="4">Metallo-peptidase family M12B Reprolysin-like</fullName>
    </recommendedName>
</protein>
<evidence type="ECO:0000313" key="2">
    <source>
        <dbReference type="EMBL" id="GAA2118494.1"/>
    </source>
</evidence>
<evidence type="ECO:0000313" key="3">
    <source>
        <dbReference type="Proteomes" id="UP001500575"/>
    </source>
</evidence>
<dbReference type="SUPFAM" id="SSF55486">
    <property type="entry name" value="Metalloproteases ('zincins'), catalytic domain"/>
    <property type="match status" value="1"/>
</dbReference>
<evidence type="ECO:0000256" key="1">
    <source>
        <dbReference type="SAM" id="SignalP"/>
    </source>
</evidence>
<sequence length="731" mass="74140">MRSVVSALVLVAVTSSGGSAPTAHATDAGTDLTLTGRLIAAGEDELVYALARDDGALVPVTGDLDGLVGDRVTARLQVPGPLDARPGSPLTQEALGSWGLPLAASVVSASDVASAAAPVEHRVFVAKPTNVGAFTLTDAQLLAELGTVAAFWVDEADGEITSFDLPTGPDDSSQFKTYSTATGASAVCALSGQTFTSQVQEAAALFPGANFFGGAATDLLVVLTPDQGCDAGTVGIGSVGSGYTGGGATINRTETSYFESVLAHELGHNFGLAHSNVGSAPYRNVYNVMAYALSDVNQLTAQSTAYRVGTGLDDAGEVETVAIPDPQQAVTVSRTLKPRADTSGLRALEVTAPDTGRTYYVEYRAGLGQDAGSAYASNSMVGGYQFRPGVVVEEIYDNDPGIGVSLVTNTPGTRVATAATQTWTSPEGNVTVSVTSTSTTGADVTLSYSPPVPFAAAPTIALPAGPRAGDVVTPEVVGAWDPAPSSIDVQWLLDGGPIGGATSSSLTPTSSMVGHQLSVQMTASAPGLIPSVVTAPAVTVQPAPEPPPTPPPATLLGAVPLIDGDARVGGVLTGQIGAWTPGASLAVQWLADNAAIPGATTTTFTPGPAQQGAVLKLQVVGTLGGKSLTRTSAGTPKVARGILTPVAATIKGKAVVGRKVRVRTGTWPTGTTFTYRWFADGKKVKRARGAGKALTVTGAMVGQRLRVRVTASLPGYTPLVVTSPRSRRVRS</sequence>
<dbReference type="Gene3D" id="3.40.390.10">
    <property type="entry name" value="Collagenase (Catalytic Domain)"/>
    <property type="match status" value="1"/>
</dbReference>
<dbReference type="EMBL" id="BAAAQQ010000002">
    <property type="protein sequence ID" value="GAA2118494.1"/>
    <property type="molecule type" value="Genomic_DNA"/>
</dbReference>
<comment type="caution">
    <text evidence="2">The sequence shown here is derived from an EMBL/GenBank/DDBJ whole genome shotgun (WGS) entry which is preliminary data.</text>
</comment>
<proteinExistence type="predicted"/>
<evidence type="ECO:0008006" key="4">
    <source>
        <dbReference type="Google" id="ProtNLM"/>
    </source>
</evidence>